<evidence type="ECO:0000256" key="4">
    <source>
        <dbReference type="HAMAP-Rule" id="MF_00745"/>
    </source>
</evidence>
<dbReference type="InterPro" id="IPR006640">
    <property type="entry name" value="SprT-like_domain"/>
</dbReference>
<keyword evidence="2 4" id="KW-0479">Metal-binding</keyword>
<comment type="cofactor">
    <cofactor evidence="4">
        <name>Zn(2+)</name>
        <dbReference type="ChEBI" id="CHEBI:29105"/>
    </cofactor>
    <text evidence="4">Binds 1 zinc ion.</text>
</comment>
<feature type="active site" evidence="4">
    <location>
        <position position="68"/>
    </location>
</feature>
<dbReference type="SMART" id="SM00731">
    <property type="entry name" value="SprT"/>
    <property type="match status" value="1"/>
</dbReference>
<feature type="domain" description="SprT-like" evidence="5">
    <location>
        <begin position="4"/>
        <end position="149"/>
    </location>
</feature>
<dbReference type="NCBIfam" id="NF003339">
    <property type="entry name" value="PRK04351.1"/>
    <property type="match status" value="1"/>
</dbReference>
<evidence type="ECO:0000259" key="5">
    <source>
        <dbReference type="SMART" id="SM00731"/>
    </source>
</evidence>
<feature type="binding site" evidence="4">
    <location>
        <position position="67"/>
    </location>
    <ligand>
        <name>Zn(2+)</name>
        <dbReference type="ChEBI" id="CHEBI:29105"/>
    </ligand>
</feature>
<comment type="caution">
    <text evidence="6">The sequence shown here is derived from an EMBL/GenBank/DDBJ whole genome shotgun (WGS) entry which is preliminary data.</text>
</comment>
<gene>
    <name evidence="6" type="ORF">N7Z68_22410</name>
</gene>
<comment type="subcellular location">
    <subcellularLocation>
        <location evidence="4">Cytoplasm</location>
    </subcellularLocation>
</comment>
<accession>A0ABT5VKU6</accession>
<comment type="similarity">
    <text evidence="4">Belongs to the SprT family.</text>
</comment>
<evidence type="ECO:0000256" key="1">
    <source>
        <dbReference type="ARBA" id="ARBA00022490"/>
    </source>
</evidence>
<evidence type="ECO:0000256" key="3">
    <source>
        <dbReference type="ARBA" id="ARBA00022833"/>
    </source>
</evidence>
<protein>
    <recommendedName>
        <fullName evidence="4">Protein SprT-like</fullName>
    </recommendedName>
</protein>
<evidence type="ECO:0000256" key="2">
    <source>
        <dbReference type="ARBA" id="ARBA00022723"/>
    </source>
</evidence>
<organism evidence="6 7">
    <name type="scientific">Alkalihalobacterium chitinilyticum</name>
    <dbReference type="NCBI Taxonomy" id="2980103"/>
    <lineage>
        <taxon>Bacteria</taxon>
        <taxon>Bacillati</taxon>
        <taxon>Bacillota</taxon>
        <taxon>Bacilli</taxon>
        <taxon>Bacillales</taxon>
        <taxon>Bacillaceae</taxon>
        <taxon>Alkalihalobacterium</taxon>
    </lineage>
</organism>
<keyword evidence="7" id="KW-1185">Reference proteome</keyword>
<proteinExistence type="inferred from homology"/>
<dbReference type="Pfam" id="PF17283">
    <property type="entry name" value="Zn_ribbon_SprT"/>
    <property type="match status" value="1"/>
</dbReference>
<evidence type="ECO:0000313" key="7">
    <source>
        <dbReference type="Proteomes" id="UP001148125"/>
    </source>
</evidence>
<feature type="binding site" evidence="4">
    <location>
        <position position="71"/>
    </location>
    <ligand>
        <name>Zn(2+)</name>
        <dbReference type="ChEBI" id="CHEBI:29105"/>
    </ligand>
</feature>
<dbReference type="RefSeq" id="WP_275120664.1">
    <property type="nucleotide sequence ID" value="NZ_JAOTPO010000026.1"/>
</dbReference>
<keyword evidence="3 4" id="KW-0862">Zinc</keyword>
<keyword evidence="1 4" id="KW-0963">Cytoplasm</keyword>
<reference evidence="6" key="1">
    <citation type="submission" date="2024-05" db="EMBL/GenBank/DDBJ databases">
        <title>Alkalihalobacillus sp. strain MEB203 novel alkaliphilic bacterium from Lonar Lake, India.</title>
        <authorList>
            <person name="Joshi A."/>
            <person name="Thite S."/>
            <person name="Mengade P."/>
        </authorList>
    </citation>
    <scope>NUCLEOTIDE SEQUENCE</scope>
    <source>
        <strain evidence="6">MEB 203</strain>
    </source>
</reference>
<dbReference type="Pfam" id="PF10263">
    <property type="entry name" value="SprT-like"/>
    <property type="match status" value="1"/>
</dbReference>
<sequence length="155" mass="18530">MKQEELQSMVEEISLTYFKRPFIHQARFNHRLRTTGGRYLLHTHDIEINPKQYEAFGEEELISIIKHELCHYHLHIQKKGYQHKDKDFKDLLKQVGGARYCKALSNERSYSKKRYIIQCTSCSLKYTRKRKFDLSRYACGKCGGKLRMLKMDVDH</sequence>
<dbReference type="InterPro" id="IPR035240">
    <property type="entry name" value="SprT_Zn_ribbon"/>
</dbReference>
<dbReference type="InterPro" id="IPR023524">
    <property type="entry name" value="Uncharacterised_SprT-like"/>
</dbReference>
<dbReference type="Proteomes" id="UP001148125">
    <property type="component" value="Unassembled WGS sequence"/>
</dbReference>
<evidence type="ECO:0000313" key="6">
    <source>
        <dbReference type="EMBL" id="MDE5416073.1"/>
    </source>
</evidence>
<name>A0ABT5VKU6_9BACI</name>
<dbReference type="HAMAP" id="MF_00745">
    <property type="entry name" value="SprT_like"/>
    <property type="match status" value="1"/>
</dbReference>
<dbReference type="EMBL" id="JAOTPO010000026">
    <property type="protein sequence ID" value="MDE5416073.1"/>
    <property type="molecule type" value="Genomic_DNA"/>
</dbReference>